<comment type="caution">
    <text evidence="1">The sequence shown here is derived from an EMBL/GenBank/DDBJ whole genome shotgun (WGS) entry which is preliminary data.</text>
</comment>
<dbReference type="Proteomes" id="UP001157502">
    <property type="component" value="Chromosome 12"/>
</dbReference>
<gene>
    <name evidence="1" type="ORF">DPEC_G00154560</name>
</gene>
<proteinExistence type="predicted"/>
<protein>
    <submittedName>
        <fullName evidence="1">Uncharacterized protein</fullName>
    </submittedName>
</protein>
<reference evidence="1" key="1">
    <citation type="submission" date="2021-05" db="EMBL/GenBank/DDBJ databases">
        <authorList>
            <person name="Pan Q."/>
            <person name="Jouanno E."/>
            <person name="Zahm M."/>
            <person name="Klopp C."/>
            <person name="Cabau C."/>
            <person name="Louis A."/>
            <person name="Berthelot C."/>
            <person name="Parey E."/>
            <person name="Roest Crollius H."/>
            <person name="Montfort J."/>
            <person name="Robinson-Rechavi M."/>
            <person name="Bouchez O."/>
            <person name="Lampietro C."/>
            <person name="Lopez Roques C."/>
            <person name="Donnadieu C."/>
            <person name="Postlethwait J."/>
            <person name="Bobe J."/>
            <person name="Dillon D."/>
            <person name="Chandos A."/>
            <person name="von Hippel F."/>
            <person name="Guiguen Y."/>
        </authorList>
    </citation>
    <scope>NUCLEOTIDE SEQUENCE</scope>
    <source>
        <strain evidence="1">YG-Jan2019</strain>
    </source>
</reference>
<accession>A0ACC2GKN2</accession>
<name>A0ACC2GKN2_DALPE</name>
<dbReference type="EMBL" id="CM055739">
    <property type="protein sequence ID" value="KAJ8004030.1"/>
    <property type="molecule type" value="Genomic_DNA"/>
</dbReference>
<keyword evidence="2" id="KW-1185">Reference proteome</keyword>
<organism evidence="1 2">
    <name type="scientific">Dallia pectoralis</name>
    <name type="common">Alaska blackfish</name>
    <dbReference type="NCBI Taxonomy" id="75939"/>
    <lineage>
        <taxon>Eukaryota</taxon>
        <taxon>Metazoa</taxon>
        <taxon>Chordata</taxon>
        <taxon>Craniata</taxon>
        <taxon>Vertebrata</taxon>
        <taxon>Euteleostomi</taxon>
        <taxon>Actinopterygii</taxon>
        <taxon>Neopterygii</taxon>
        <taxon>Teleostei</taxon>
        <taxon>Protacanthopterygii</taxon>
        <taxon>Esociformes</taxon>
        <taxon>Umbridae</taxon>
        <taxon>Dallia</taxon>
    </lineage>
</organism>
<sequence length="370" mass="41797">MTVLVYCKINDLRRLVVCIAKACVTLKRMTCFMYTEVSGRNKATNHAETEGTTSSCGVAGDVPERMGQTMCICSRGSITIENKRYFFIQKLDEGGFSYVDLVEGVQGGHFYALKRILCHDREGRQDAQTEVDMHRLFNHPNILGLAGHAFVERGGKSEAWILLPYVKKGSVWSVLEKLRDKGSFMPERRILRILQGICRGLKAIHDKGYAHRDLKPTNVLLEEDDRPLLMDLGSMNRSRIQVKGTKEAMTVQDWAAQRCTISYRAPELFNVESHCIIDERTDIWSLGCVLYSMMFLEGPYDMVFQKGDSVALAVQNPISIPQPCSYSEGLQNLLSSIMVSNPPERPDVNWILDQIQDMLCSSPDTQTNRV</sequence>
<evidence type="ECO:0000313" key="1">
    <source>
        <dbReference type="EMBL" id="KAJ8004030.1"/>
    </source>
</evidence>
<evidence type="ECO:0000313" key="2">
    <source>
        <dbReference type="Proteomes" id="UP001157502"/>
    </source>
</evidence>